<dbReference type="InterPro" id="IPR006101">
    <property type="entry name" value="Glyco_hydro_2"/>
</dbReference>
<dbReference type="SUPFAM" id="SSF51445">
    <property type="entry name" value="(Trans)glycosidases"/>
    <property type="match status" value="1"/>
</dbReference>
<evidence type="ECO:0000259" key="8">
    <source>
        <dbReference type="Pfam" id="PF02836"/>
    </source>
</evidence>
<sequence>MNAFDLKGPAMTLLKPLSISTVLAARDWQNPAVIDRQRLPMHAPFHGWTTIADALADADSPTRASLNGTWRFALYDRPDDVPDGWLDRDPTGATAMPVPSNWQCEGFDTPIYTNVTYPFPVDPPRVPEDNPTGVYACDFALETTWCDSGQVELCFDGVDSAFYVWCNGYFIGYAQDSRLPSFFDLGNAARAGKNRLVVVVLRWSAGSYLEDQDMWRLSGIFRDVTLHHRPANRLIQVSIEPHLTHDRSRGELHVSASIALEHPNPEVRARVALYDGQTRVGETVVSPGTPPVDANGGHDDRVIATLTVDEPALWSAEVPHLYRTVISLEDGQGQPWQVEAFDTGFRDVAIRDGVLEINGKPLLVRGVNRHEHDERRGHAVTTASMIEDIRLLKQNNFNAVRTSHYPNHPEWYRLCDRYGLYVVDEANIETHGVKPMGRLSDDPDWLPAYAARVTRMFERDAHHACVVIWSLGNESGHGANHDALYRWLKSRDPSRPVQYE</sequence>
<dbReference type="InterPro" id="IPR050347">
    <property type="entry name" value="Bact_Beta-galactosidase"/>
</dbReference>
<dbReference type="InterPro" id="IPR017853">
    <property type="entry name" value="GH"/>
</dbReference>
<dbReference type="SUPFAM" id="SSF49785">
    <property type="entry name" value="Galactose-binding domain-like"/>
    <property type="match status" value="1"/>
</dbReference>
<dbReference type="Pfam" id="PF02836">
    <property type="entry name" value="Glyco_hydro_2_C"/>
    <property type="match status" value="1"/>
</dbReference>
<name>A0A3D9DTY2_9GAMM</name>
<dbReference type="InterPro" id="IPR008979">
    <property type="entry name" value="Galactose-bd-like_sf"/>
</dbReference>
<dbReference type="PANTHER" id="PTHR46323:SF2">
    <property type="entry name" value="BETA-GALACTOSIDASE"/>
    <property type="match status" value="1"/>
</dbReference>
<organism evidence="10 11">
    <name type="scientific">Kushneria indalinina DSM 14324</name>
    <dbReference type="NCBI Taxonomy" id="1122140"/>
    <lineage>
        <taxon>Bacteria</taxon>
        <taxon>Pseudomonadati</taxon>
        <taxon>Pseudomonadota</taxon>
        <taxon>Gammaproteobacteria</taxon>
        <taxon>Oceanospirillales</taxon>
        <taxon>Halomonadaceae</taxon>
        <taxon>Kushneria</taxon>
    </lineage>
</organism>
<feature type="domain" description="Glycosyl hydrolases family 2 sugar binding" evidence="9">
    <location>
        <begin position="65"/>
        <end position="230"/>
    </location>
</feature>
<dbReference type="Gene3D" id="2.60.120.260">
    <property type="entry name" value="Galactose-binding domain-like"/>
    <property type="match status" value="1"/>
</dbReference>
<dbReference type="Gene3D" id="3.20.20.80">
    <property type="entry name" value="Glycosidases"/>
    <property type="match status" value="1"/>
</dbReference>
<protein>
    <recommendedName>
        <fullName evidence="3">beta-galactosidase</fullName>
        <ecNumber evidence="3">3.2.1.23</ecNumber>
    </recommendedName>
</protein>
<dbReference type="GO" id="GO:0005990">
    <property type="term" value="P:lactose catabolic process"/>
    <property type="evidence" value="ECO:0007669"/>
    <property type="project" value="TreeGrafter"/>
</dbReference>
<keyword evidence="5 6" id="KW-0326">Glycosidase</keyword>
<dbReference type="GO" id="GO:0009341">
    <property type="term" value="C:beta-galactosidase complex"/>
    <property type="evidence" value="ECO:0007669"/>
    <property type="project" value="TreeGrafter"/>
</dbReference>
<dbReference type="InterPro" id="IPR036156">
    <property type="entry name" value="Beta-gal/glucu_dom_sf"/>
</dbReference>
<keyword evidence="4 6" id="KW-0378">Hydrolase</keyword>
<dbReference type="InterPro" id="IPR006104">
    <property type="entry name" value="Glyco_hydro_2_N"/>
</dbReference>
<evidence type="ECO:0000259" key="9">
    <source>
        <dbReference type="Pfam" id="PF02837"/>
    </source>
</evidence>
<dbReference type="AlphaFoldDB" id="A0A3D9DTY2"/>
<dbReference type="Pfam" id="PF00703">
    <property type="entry name" value="Glyco_hydro_2"/>
    <property type="match status" value="1"/>
</dbReference>
<dbReference type="PANTHER" id="PTHR46323">
    <property type="entry name" value="BETA-GALACTOSIDASE"/>
    <property type="match status" value="1"/>
</dbReference>
<keyword evidence="11" id="KW-1185">Reference proteome</keyword>
<dbReference type="Proteomes" id="UP000256334">
    <property type="component" value="Unassembled WGS sequence"/>
</dbReference>
<gene>
    <name evidence="10" type="ORF">C8D72_3213</name>
</gene>
<evidence type="ECO:0000256" key="2">
    <source>
        <dbReference type="ARBA" id="ARBA00007401"/>
    </source>
</evidence>
<dbReference type="InterPro" id="IPR006102">
    <property type="entry name" value="Ig-like_GH2"/>
</dbReference>
<evidence type="ECO:0000256" key="1">
    <source>
        <dbReference type="ARBA" id="ARBA00001412"/>
    </source>
</evidence>
<evidence type="ECO:0000256" key="6">
    <source>
        <dbReference type="RuleBase" id="RU361154"/>
    </source>
</evidence>
<dbReference type="Pfam" id="PF02837">
    <property type="entry name" value="Glyco_hydro_2_N"/>
    <property type="match status" value="1"/>
</dbReference>
<evidence type="ECO:0000256" key="4">
    <source>
        <dbReference type="ARBA" id="ARBA00022801"/>
    </source>
</evidence>
<dbReference type="InterPro" id="IPR023230">
    <property type="entry name" value="Glyco_hydro_2_CS"/>
</dbReference>
<dbReference type="PRINTS" id="PR00132">
    <property type="entry name" value="GLHYDRLASE2"/>
</dbReference>
<reference evidence="10 11" key="1">
    <citation type="submission" date="2018-07" db="EMBL/GenBank/DDBJ databases">
        <title>Genomic Encyclopedia of Type Strains, Phase IV (KMG-IV): sequencing the most valuable type-strain genomes for metagenomic binning, comparative biology and taxonomic classification.</title>
        <authorList>
            <person name="Goeker M."/>
        </authorList>
    </citation>
    <scope>NUCLEOTIDE SEQUENCE [LARGE SCALE GENOMIC DNA]</scope>
    <source>
        <strain evidence="10 11">DSM 14324</strain>
    </source>
</reference>
<comment type="similarity">
    <text evidence="2 6">Belongs to the glycosyl hydrolase 2 family.</text>
</comment>
<dbReference type="SUPFAM" id="SSF49303">
    <property type="entry name" value="beta-Galactosidase/glucuronidase domain"/>
    <property type="match status" value="1"/>
</dbReference>
<dbReference type="EC" id="3.2.1.23" evidence="3"/>
<evidence type="ECO:0000256" key="5">
    <source>
        <dbReference type="ARBA" id="ARBA00023295"/>
    </source>
</evidence>
<dbReference type="GO" id="GO:0004565">
    <property type="term" value="F:beta-galactosidase activity"/>
    <property type="evidence" value="ECO:0007669"/>
    <property type="project" value="UniProtKB-EC"/>
</dbReference>
<dbReference type="InterPro" id="IPR006103">
    <property type="entry name" value="Glyco_hydro_2_cat"/>
</dbReference>
<evidence type="ECO:0000313" key="11">
    <source>
        <dbReference type="Proteomes" id="UP000256334"/>
    </source>
</evidence>
<feature type="domain" description="Glycoside hydrolase family 2 immunoglobulin-like beta-sandwich" evidence="7">
    <location>
        <begin position="236"/>
        <end position="346"/>
    </location>
</feature>
<evidence type="ECO:0000259" key="7">
    <source>
        <dbReference type="Pfam" id="PF00703"/>
    </source>
</evidence>
<accession>A0A3D9DTY2</accession>
<evidence type="ECO:0000313" key="10">
    <source>
        <dbReference type="EMBL" id="REC93864.1"/>
    </source>
</evidence>
<dbReference type="PROSITE" id="PS00719">
    <property type="entry name" value="GLYCOSYL_HYDROL_F2_1"/>
    <property type="match status" value="1"/>
</dbReference>
<dbReference type="Gene3D" id="2.60.40.10">
    <property type="entry name" value="Immunoglobulins"/>
    <property type="match status" value="1"/>
</dbReference>
<feature type="domain" description="Glycoside hydrolase family 2 catalytic" evidence="8">
    <location>
        <begin position="348"/>
        <end position="500"/>
    </location>
</feature>
<comment type="catalytic activity">
    <reaction evidence="1">
        <text>Hydrolysis of terminal non-reducing beta-D-galactose residues in beta-D-galactosides.</text>
        <dbReference type="EC" id="3.2.1.23"/>
    </reaction>
</comment>
<comment type="caution">
    <text evidence="10">The sequence shown here is derived from an EMBL/GenBank/DDBJ whole genome shotgun (WGS) entry which is preliminary data.</text>
</comment>
<dbReference type="InterPro" id="IPR013783">
    <property type="entry name" value="Ig-like_fold"/>
</dbReference>
<dbReference type="EMBL" id="QRDJ01000009">
    <property type="protein sequence ID" value="REC93864.1"/>
    <property type="molecule type" value="Genomic_DNA"/>
</dbReference>
<evidence type="ECO:0000256" key="3">
    <source>
        <dbReference type="ARBA" id="ARBA00012756"/>
    </source>
</evidence>
<proteinExistence type="inferred from homology"/>